<keyword evidence="7 18" id="KW-0808">Transferase</keyword>
<evidence type="ECO:0000256" key="14">
    <source>
        <dbReference type="ARBA" id="ARBA00050401"/>
    </source>
</evidence>
<comment type="similarity">
    <text evidence="2 17">Belongs to the peptidase A24 family.</text>
</comment>
<organism evidence="22 23">
    <name type="scientific">Pseudidiomarina salinarum</name>
    <dbReference type="NCBI Taxonomy" id="435908"/>
    <lineage>
        <taxon>Bacteria</taxon>
        <taxon>Pseudomonadati</taxon>
        <taxon>Pseudomonadota</taxon>
        <taxon>Gammaproteobacteria</taxon>
        <taxon>Alteromonadales</taxon>
        <taxon>Idiomarinaceae</taxon>
        <taxon>Pseudidiomarina</taxon>
    </lineage>
</organism>
<keyword evidence="3" id="KW-1003">Cell membrane</keyword>
<dbReference type="EC" id="2.1.1.-" evidence="18"/>
<dbReference type="InterPro" id="IPR050882">
    <property type="entry name" value="Prepilin_peptidase/N-MTase"/>
</dbReference>
<evidence type="ECO:0000256" key="18">
    <source>
        <dbReference type="RuleBase" id="RU003794"/>
    </source>
</evidence>
<dbReference type="PRINTS" id="PR00864">
    <property type="entry name" value="PREPILNPTASE"/>
</dbReference>
<evidence type="ECO:0000256" key="8">
    <source>
        <dbReference type="ARBA" id="ARBA00022691"/>
    </source>
</evidence>
<evidence type="ECO:0000256" key="15">
    <source>
        <dbReference type="ARBA" id="ARBA00067082"/>
    </source>
</evidence>
<keyword evidence="8" id="KW-0949">S-adenosyl-L-methionine</keyword>
<keyword evidence="9 18" id="KW-0812">Transmembrane</keyword>
<evidence type="ECO:0000313" key="22">
    <source>
        <dbReference type="EMBL" id="KFZ31247.1"/>
    </source>
</evidence>
<dbReference type="GO" id="GO:0008168">
    <property type="term" value="F:methyltransferase activity"/>
    <property type="evidence" value="ECO:0007669"/>
    <property type="project" value="UniProtKB-KW"/>
</dbReference>
<dbReference type="GO" id="GO:0006465">
    <property type="term" value="P:signal peptide processing"/>
    <property type="evidence" value="ECO:0007669"/>
    <property type="project" value="TreeGrafter"/>
</dbReference>
<keyword evidence="23" id="KW-1185">Reference proteome</keyword>
<accession>A0A094IVU2</accession>
<comment type="subcellular location">
    <subcellularLocation>
        <location evidence="1">Cell inner membrane</location>
        <topology evidence="1">Multi-pass membrane protein</topology>
    </subcellularLocation>
    <subcellularLocation>
        <location evidence="18">Cell membrane</location>
        <topology evidence="18">Multi-pass membrane protein</topology>
    </subcellularLocation>
</comment>
<comment type="catalytic activity">
    <reaction evidence="14 18">
        <text>Typically cleaves a -Gly-|-Phe- bond to release an N-terminal, basic peptide of 5-8 residues from type IV prepilin, and then N-methylates the new N-terminal amino group, the methyl donor being S-adenosyl-L-methionine.</text>
        <dbReference type="EC" id="3.4.23.43"/>
    </reaction>
</comment>
<keyword evidence="11 19" id="KW-1133">Transmembrane helix</keyword>
<protein>
    <recommendedName>
        <fullName evidence="16 18">Prepilin leader peptidase/N-methyltransferase</fullName>
        <ecNumber evidence="18">2.1.1.-</ecNumber>
        <ecNumber evidence="15 18">3.4.23.43</ecNumber>
    </recommendedName>
</protein>
<dbReference type="FunFam" id="1.20.120.1220:FF:000001">
    <property type="entry name" value="Type 4 prepilin-like proteins leader peptide-processing enzyme"/>
    <property type="match status" value="1"/>
</dbReference>
<feature type="transmembrane region" description="Helical" evidence="19">
    <location>
        <begin position="184"/>
        <end position="205"/>
    </location>
</feature>
<keyword evidence="13 18" id="KW-0511">Multifunctional enzyme</keyword>
<dbReference type="GO" id="GO:0004190">
    <property type="term" value="F:aspartic-type endopeptidase activity"/>
    <property type="evidence" value="ECO:0007669"/>
    <property type="project" value="UniProtKB-EC"/>
</dbReference>
<dbReference type="InterPro" id="IPR014032">
    <property type="entry name" value="Peptidase_A24A_bac"/>
</dbReference>
<dbReference type="Proteomes" id="UP000054363">
    <property type="component" value="Unassembled WGS sequence"/>
</dbReference>
<feature type="transmembrane region" description="Helical" evidence="19">
    <location>
        <begin position="133"/>
        <end position="151"/>
    </location>
</feature>
<feature type="transmembrane region" description="Helical" evidence="19">
    <location>
        <begin position="12"/>
        <end position="33"/>
    </location>
</feature>
<evidence type="ECO:0000256" key="12">
    <source>
        <dbReference type="ARBA" id="ARBA00023136"/>
    </source>
</evidence>
<sequence length="290" mass="32123">MELANLYPALNPWVTLFGVLLGLVVGSFLNVVIGRYPLMLQRQWQRECAELSGQPSTEADTALFNLATPGSHCPKCRHAIAWYDNIPLVSWAWLRARCRHCKTRISARYPFIELITGLSFGALTWYFGASAELLWYLILASILISLFFIDLDHMLLPDQLTLAMLWLGLLVAVIGGPVPLADAVIGAMGGYLFLWSVYWLFKLVTGKEGMGYGDFKLLAAFGAWAGYQMLPVIIIAAAGSGAILGLLIQAVNRQQRGQPIPFGPFLISGGVIALIWGEQLLYGYWAWLQR</sequence>
<dbReference type="InterPro" id="IPR000045">
    <property type="entry name" value="Prepilin_IV_endopep_pep"/>
</dbReference>
<keyword evidence="12 19" id="KW-0472">Membrane</keyword>
<dbReference type="Pfam" id="PF06750">
    <property type="entry name" value="A24_N_bact"/>
    <property type="match status" value="1"/>
</dbReference>
<evidence type="ECO:0000256" key="1">
    <source>
        <dbReference type="ARBA" id="ARBA00004429"/>
    </source>
</evidence>
<feature type="domain" description="Prepilin peptidase A24 N-terminal" evidence="21">
    <location>
        <begin position="20"/>
        <end position="127"/>
    </location>
</feature>
<dbReference type="EC" id="3.4.23.43" evidence="15 18"/>
<comment type="caution">
    <text evidence="22">The sequence shown here is derived from an EMBL/GenBank/DDBJ whole genome shotgun (WGS) entry which is preliminary data.</text>
</comment>
<keyword evidence="10 18" id="KW-0378">Hydrolase</keyword>
<evidence type="ECO:0000259" key="21">
    <source>
        <dbReference type="Pfam" id="PF06750"/>
    </source>
</evidence>
<evidence type="ECO:0000256" key="9">
    <source>
        <dbReference type="ARBA" id="ARBA00022692"/>
    </source>
</evidence>
<keyword evidence="4" id="KW-0997">Cell inner membrane</keyword>
<dbReference type="STRING" id="435908.IDSA_00475"/>
<feature type="transmembrane region" description="Helical" evidence="19">
    <location>
        <begin position="160"/>
        <end position="178"/>
    </location>
</feature>
<feature type="transmembrane region" description="Helical" evidence="19">
    <location>
        <begin position="109"/>
        <end position="127"/>
    </location>
</feature>
<dbReference type="eggNOG" id="COG1989">
    <property type="taxonomic scope" value="Bacteria"/>
</dbReference>
<dbReference type="MEROPS" id="A24.001"/>
<feature type="transmembrane region" description="Helical" evidence="19">
    <location>
        <begin position="262"/>
        <end position="287"/>
    </location>
</feature>
<dbReference type="EMBL" id="JPER01000001">
    <property type="protein sequence ID" value="KFZ31247.1"/>
    <property type="molecule type" value="Genomic_DNA"/>
</dbReference>
<evidence type="ECO:0000256" key="17">
    <source>
        <dbReference type="RuleBase" id="RU003793"/>
    </source>
</evidence>
<dbReference type="GO" id="GO:0005886">
    <property type="term" value="C:plasma membrane"/>
    <property type="evidence" value="ECO:0007669"/>
    <property type="project" value="UniProtKB-SubCell"/>
</dbReference>
<evidence type="ECO:0000256" key="6">
    <source>
        <dbReference type="ARBA" id="ARBA00022670"/>
    </source>
</evidence>
<proteinExistence type="inferred from homology"/>
<dbReference type="PANTHER" id="PTHR30487">
    <property type="entry name" value="TYPE 4 PREPILIN-LIKE PROTEINS LEADER PEPTIDE-PROCESSING ENZYME"/>
    <property type="match status" value="1"/>
</dbReference>
<keyword evidence="6 18" id="KW-0645">Protease</keyword>
<comment type="function">
    <text evidence="18">Plays an essential role in type IV pili and type II pseudopili formation by proteolytically removing the leader sequence from substrate proteins and subsequently monomethylating the alpha-amino group of the newly exposed N-terminal phenylalanine.</text>
</comment>
<dbReference type="PANTHER" id="PTHR30487:SF0">
    <property type="entry name" value="PREPILIN LEADER PEPTIDASE_N-METHYLTRANSFERASE-RELATED"/>
    <property type="match status" value="1"/>
</dbReference>
<name>A0A094IVU2_9GAMM</name>
<evidence type="ECO:0000313" key="23">
    <source>
        <dbReference type="Proteomes" id="UP000054363"/>
    </source>
</evidence>
<evidence type="ECO:0000256" key="4">
    <source>
        <dbReference type="ARBA" id="ARBA00022519"/>
    </source>
</evidence>
<evidence type="ECO:0000256" key="7">
    <source>
        <dbReference type="ARBA" id="ARBA00022679"/>
    </source>
</evidence>
<dbReference type="RefSeq" id="WP_034773431.1">
    <property type="nucleotide sequence ID" value="NZ_JPER01000001.1"/>
</dbReference>
<evidence type="ECO:0000256" key="19">
    <source>
        <dbReference type="SAM" id="Phobius"/>
    </source>
</evidence>
<dbReference type="InterPro" id="IPR010627">
    <property type="entry name" value="Prepilin_pept_A24_N"/>
</dbReference>
<gene>
    <name evidence="22" type="ORF">IDSA_00475</name>
</gene>
<evidence type="ECO:0000256" key="2">
    <source>
        <dbReference type="ARBA" id="ARBA00005801"/>
    </source>
</evidence>
<dbReference type="Gene3D" id="1.20.120.1220">
    <property type="match status" value="1"/>
</dbReference>
<dbReference type="AlphaFoldDB" id="A0A094IVU2"/>
<evidence type="ECO:0000256" key="16">
    <source>
        <dbReference type="ARBA" id="ARBA00071870"/>
    </source>
</evidence>
<reference evidence="22 23" key="1">
    <citation type="submission" date="2014-06" db="EMBL/GenBank/DDBJ databases">
        <title>The draft genome sequence of Idiomarina salinarum ISL-52.</title>
        <authorList>
            <person name="Du J."/>
            <person name="Shao Z."/>
        </authorList>
    </citation>
    <scope>NUCLEOTIDE SEQUENCE [LARGE SCALE GENOMIC DNA]</scope>
    <source>
        <strain evidence="22 23">ISL-52</strain>
    </source>
</reference>
<feature type="domain" description="Prepilin type IV endopeptidase peptidase" evidence="20">
    <location>
        <begin position="137"/>
        <end position="246"/>
    </location>
</feature>
<evidence type="ECO:0000256" key="5">
    <source>
        <dbReference type="ARBA" id="ARBA00022603"/>
    </source>
</evidence>
<dbReference type="Pfam" id="PF01478">
    <property type="entry name" value="Peptidase_A24"/>
    <property type="match status" value="1"/>
</dbReference>
<evidence type="ECO:0000259" key="20">
    <source>
        <dbReference type="Pfam" id="PF01478"/>
    </source>
</evidence>
<evidence type="ECO:0000256" key="10">
    <source>
        <dbReference type="ARBA" id="ARBA00022801"/>
    </source>
</evidence>
<evidence type="ECO:0000256" key="13">
    <source>
        <dbReference type="ARBA" id="ARBA00023268"/>
    </source>
</evidence>
<feature type="transmembrane region" description="Helical" evidence="19">
    <location>
        <begin position="217"/>
        <end position="250"/>
    </location>
</feature>
<evidence type="ECO:0000256" key="3">
    <source>
        <dbReference type="ARBA" id="ARBA00022475"/>
    </source>
</evidence>
<dbReference type="GO" id="GO:0032259">
    <property type="term" value="P:methylation"/>
    <property type="evidence" value="ECO:0007669"/>
    <property type="project" value="UniProtKB-KW"/>
</dbReference>
<dbReference type="OrthoDB" id="9789291at2"/>
<evidence type="ECO:0000256" key="11">
    <source>
        <dbReference type="ARBA" id="ARBA00022989"/>
    </source>
</evidence>
<keyword evidence="5 18" id="KW-0489">Methyltransferase</keyword>